<dbReference type="AlphaFoldDB" id="A0A2H9TGV5"/>
<dbReference type="InterPro" id="IPR016024">
    <property type="entry name" value="ARM-type_fold"/>
</dbReference>
<evidence type="ECO:0008006" key="3">
    <source>
        <dbReference type="Google" id="ProtNLM"/>
    </source>
</evidence>
<comment type="caution">
    <text evidence="1">The sequence shown here is derived from an EMBL/GenBank/DDBJ whole genome shotgun (WGS) entry which is preliminary data.</text>
</comment>
<dbReference type="EMBL" id="MTSL01000198">
    <property type="protein sequence ID" value="PJF17013.1"/>
    <property type="molecule type" value="Genomic_DNA"/>
</dbReference>
<protein>
    <recommendedName>
        <fullName evidence="3">Importin N-terminal domain-containing protein</fullName>
    </recommendedName>
</protein>
<evidence type="ECO:0000313" key="2">
    <source>
        <dbReference type="Proteomes" id="UP000240830"/>
    </source>
</evidence>
<sequence>MLIDELLCKLHLETNSVQRQHLESLILDIQRRDSSFNDCSAWLQSSDASFQFFAAQTLLWHVRERWGSIKESREDLLQYTLSAILQSARPLFVQKKLIQVLAVVIINSHPTADFLCAILNQQAPLSVTLMILTELPLELDKCPSLSASQYAFKHHLNEHSDRISCLLEQSFDPNFPEWQDCFSAWVGFRTFRSLAIDVIVPKLISTMEQSSSILITWLESGVEDLPLFKLIHLFIEQRHHVRQLLLEPIEASVVAKVYRLYGELVVDQLVLEMPIEFLEIIMAFTQAEYYLNDPPVADVSLFWVDFCDAAIRAEAHLDDSAPRTSIRANFLQNLLVGLLSSLTKTPFTKEYLTYRRSLEKVICQIYLALQPASTMLPLLLDALSSNDARTAEVVIWTCGAVSSLVRPGDACFPALLKKSQCYIKPFPKTVLGTWIEAANILKADHSLLAEMTTIAFNLLAGKSASMDAVRTLEALACPETDELLLKSVHVLSSLSIECQLKLWPLICDAVGRRPHSRAMFLELIQFVYPMVARQPEPLLAGVIMLETLLKQCKEVSDCLSLLQLCSFQSSCADPALPMALANLWVSVMERHSKNSLVQNLMTPWVPEIISSLDPNGLRILEALIISDPTTAGVLGFLLNTDEAAWPNIIPLVICCLKSGPISSHAIEFVSRVVNGIYNSKSINDDYLRLSIKLATLTISTLDHSQKQSLFQCLLNISRNVLPSQIL</sequence>
<accession>A0A2H9TGV5</accession>
<gene>
    <name evidence="1" type="ORF">PSACC_03176</name>
</gene>
<organism evidence="1 2">
    <name type="scientific">Paramicrosporidium saccamoebae</name>
    <dbReference type="NCBI Taxonomy" id="1246581"/>
    <lineage>
        <taxon>Eukaryota</taxon>
        <taxon>Fungi</taxon>
        <taxon>Fungi incertae sedis</taxon>
        <taxon>Cryptomycota</taxon>
        <taxon>Cryptomycota incertae sedis</taxon>
        <taxon>Paramicrosporidium</taxon>
    </lineage>
</organism>
<name>A0A2H9TGV5_9FUNG</name>
<evidence type="ECO:0000313" key="1">
    <source>
        <dbReference type="EMBL" id="PJF17013.1"/>
    </source>
</evidence>
<dbReference type="SUPFAM" id="SSF48371">
    <property type="entry name" value="ARM repeat"/>
    <property type="match status" value="1"/>
</dbReference>
<reference evidence="1 2" key="1">
    <citation type="submission" date="2016-10" db="EMBL/GenBank/DDBJ databases">
        <title>The genome of Paramicrosporidium saccamoebae is the missing link in understanding Cryptomycota and Microsporidia evolution.</title>
        <authorList>
            <person name="Quandt C.A."/>
            <person name="Beaudet D."/>
            <person name="Corsaro D."/>
            <person name="Michel R."/>
            <person name="Corradi N."/>
            <person name="James T."/>
        </authorList>
    </citation>
    <scope>NUCLEOTIDE SEQUENCE [LARGE SCALE GENOMIC DNA]</scope>
    <source>
        <strain evidence="1 2">KSL3</strain>
    </source>
</reference>
<dbReference type="Proteomes" id="UP000240830">
    <property type="component" value="Unassembled WGS sequence"/>
</dbReference>
<proteinExistence type="predicted"/>
<keyword evidence="2" id="KW-1185">Reference proteome</keyword>